<dbReference type="AlphaFoldDB" id="G9YJJ7"/>
<dbReference type="Gene3D" id="2.40.33.40">
    <property type="entry name" value="Phosphotransferase system, glucitol/sorbitol-specific IIA component"/>
    <property type="match status" value="1"/>
</dbReference>
<dbReference type="InterPro" id="IPR004716">
    <property type="entry name" value="PTS_IIA_glucitol/sorbitol-sp"/>
</dbReference>
<protein>
    <submittedName>
        <fullName evidence="2">PTS system, glucitol/sorbitol-specific, IIA component family protein</fullName>
    </submittedName>
</protein>
<gene>
    <name evidence="2" type="ORF">HMPREF0080_01850</name>
</gene>
<reference evidence="2 3" key="1">
    <citation type="submission" date="2011-08" db="EMBL/GenBank/DDBJ databases">
        <authorList>
            <person name="Weinstock G."/>
            <person name="Sodergren E."/>
            <person name="Clifton S."/>
            <person name="Fulton L."/>
            <person name="Fulton B."/>
            <person name="Courtney L."/>
            <person name="Fronick C."/>
            <person name="Harrison M."/>
            <person name="Strong C."/>
            <person name="Farmer C."/>
            <person name="Delahaunty K."/>
            <person name="Markovic C."/>
            <person name="Hall O."/>
            <person name="Minx P."/>
            <person name="Tomlinson C."/>
            <person name="Mitreva M."/>
            <person name="Hou S."/>
            <person name="Chen J."/>
            <person name="Wollam A."/>
            <person name="Pepin K.H."/>
            <person name="Johnson M."/>
            <person name="Bhonagiri V."/>
            <person name="Zhang X."/>
            <person name="Suruliraj S."/>
            <person name="Warren W."/>
            <person name="Chinwalla A."/>
            <person name="Mardis E.R."/>
            <person name="Wilson R.K."/>
        </authorList>
    </citation>
    <scope>NUCLEOTIDE SEQUENCE [LARGE SCALE GENOMIC DNA]</scope>
    <source>
        <strain evidence="2 3">F0357</strain>
    </source>
</reference>
<dbReference type="HOGENOM" id="CLU_138435_0_1_9"/>
<sequence>MEFLGDPDLRYLVLFDYTVPQELAEISVLQKRKAGHGTLEVGDAFIICDKAFSITAIGSEALHTLDELGHCTLCFKGGSEAERPGCIMLDGEKMLSKYDVRVGKTIEVY</sequence>
<dbReference type="PROSITE" id="PS51097">
    <property type="entry name" value="PTS_EIIA_TYPE_5"/>
    <property type="match status" value="1"/>
</dbReference>
<dbReference type="STRING" id="861450.HMPREF0080_01850"/>
<dbReference type="InterPro" id="IPR036665">
    <property type="entry name" value="PTS_IIA_glucitol/sorbitol_sf"/>
</dbReference>
<dbReference type="PANTHER" id="PTHR40398">
    <property type="entry name" value="PTS SYSTEM GLUCITOL/SORBITOL-SPECIFIC EIIA COMPONENT"/>
    <property type="match status" value="1"/>
</dbReference>
<dbReference type="eggNOG" id="COG3731">
    <property type="taxonomic scope" value="Bacteria"/>
</dbReference>
<name>G9YJJ7_9FIRM</name>
<proteinExistence type="predicted"/>
<dbReference type="EMBL" id="AGCJ01000081">
    <property type="protein sequence ID" value="EHM38396.1"/>
    <property type="molecule type" value="Genomic_DNA"/>
</dbReference>
<evidence type="ECO:0000313" key="3">
    <source>
        <dbReference type="Proteomes" id="UP000005481"/>
    </source>
</evidence>
<evidence type="ECO:0000313" key="2">
    <source>
        <dbReference type="EMBL" id="EHM38396.1"/>
    </source>
</evidence>
<dbReference type="GO" id="GO:0016301">
    <property type="term" value="F:kinase activity"/>
    <property type="evidence" value="ECO:0007669"/>
    <property type="project" value="TreeGrafter"/>
</dbReference>
<dbReference type="PATRIC" id="fig|861450.3.peg.1708"/>
<dbReference type="GO" id="GO:0005737">
    <property type="term" value="C:cytoplasm"/>
    <property type="evidence" value="ECO:0007669"/>
    <property type="project" value="InterPro"/>
</dbReference>
<comment type="caution">
    <text evidence="2">The sequence shown here is derived from an EMBL/GenBank/DDBJ whole genome shotgun (WGS) entry which is preliminary data.</text>
</comment>
<comment type="caution">
    <text evidence="1">Lacks conserved residue(s) required for the propagation of feature annotation.</text>
</comment>
<evidence type="ECO:0000256" key="1">
    <source>
        <dbReference type="PROSITE-ProRule" id="PRU00420"/>
    </source>
</evidence>
<organism evidence="2 3">
    <name type="scientific">Anaeroglobus geminatus F0357</name>
    <dbReference type="NCBI Taxonomy" id="861450"/>
    <lineage>
        <taxon>Bacteria</taxon>
        <taxon>Bacillati</taxon>
        <taxon>Bacillota</taxon>
        <taxon>Negativicutes</taxon>
        <taxon>Veillonellales</taxon>
        <taxon>Veillonellaceae</taxon>
        <taxon>Anaeroglobus</taxon>
    </lineage>
</organism>
<dbReference type="PANTHER" id="PTHR40398:SF1">
    <property type="entry name" value="PTS SYSTEM GLUCITOL_SORBITOL-SPECIFIC EIIA COMPONENT"/>
    <property type="match status" value="1"/>
</dbReference>
<dbReference type="GO" id="GO:0008982">
    <property type="term" value="F:protein-N(PI)-phosphohistidine-sugar phosphotransferase activity"/>
    <property type="evidence" value="ECO:0007669"/>
    <property type="project" value="InterPro"/>
</dbReference>
<dbReference type="SUPFAM" id="SSF141530">
    <property type="entry name" value="PTSIIA/GutA-like"/>
    <property type="match status" value="1"/>
</dbReference>
<keyword evidence="3" id="KW-1185">Reference proteome</keyword>
<dbReference type="Pfam" id="PF03829">
    <property type="entry name" value="PTSIIA_gutA"/>
    <property type="match status" value="1"/>
</dbReference>
<dbReference type="Proteomes" id="UP000005481">
    <property type="component" value="Unassembled WGS sequence"/>
</dbReference>
<dbReference type="GO" id="GO:0009401">
    <property type="term" value="P:phosphoenolpyruvate-dependent sugar phosphotransferase system"/>
    <property type="evidence" value="ECO:0007669"/>
    <property type="project" value="InterPro"/>
</dbReference>
<accession>G9YJJ7</accession>